<dbReference type="Pfam" id="PF19290">
    <property type="entry name" value="PmbA_TldD_2nd"/>
    <property type="match status" value="1"/>
</dbReference>
<protein>
    <submittedName>
        <fullName evidence="6">Metalloprotease PmbA</fullName>
    </submittedName>
</protein>
<evidence type="ECO:0000313" key="7">
    <source>
        <dbReference type="Proteomes" id="UP000663400"/>
    </source>
</evidence>
<dbReference type="PANTHER" id="PTHR43421">
    <property type="entry name" value="METALLOPROTEASE PMBA"/>
    <property type="match status" value="1"/>
</dbReference>
<evidence type="ECO:0000313" key="6">
    <source>
        <dbReference type="EMBL" id="QSX76333.1"/>
    </source>
</evidence>
<accession>A0ABX7RFT4</accession>
<dbReference type="NCBIfam" id="NF008268">
    <property type="entry name" value="PRK11040.1"/>
    <property type="match status" value="1"/>
</dbReference>
<dbReference type="InterPro" id="IPR045570">
    <property type="entry name" value="Metalloprtase-TldD/E_cen_dom"/>
</dbReference>
<dbReference type="EMBL" id="CP071517">
    <property type="protein sequence ID" value="QSX76333.1"/>
    <property type="molecule type" value="Genomic_DNA"/>
</dbReference>
<evidence type="ECO:0000256" key="2">
    <source>
        <dbReference type="SAM" id="MobiDB-lite"/>
    </source>
</evidence>
<dbReference type="PANTHER" id="PTHR43421:SF1">
    <property type="entry name" value="METALLOPROTEASE PMBA"/>
    <property type="match status" value="1"/>
</dbReference>
<keyword evidence="6" id="KW-0378">Hydrolase</keyword>
<proteinExistence type="inferred from homology"/>
<dbReference type="InterPro" id="IPR045569">
    <property type="entry name" value="Metalloprtase-TldD/E_C"/>
</dbReference>
<dbReference type="InterPro" id="IPR047657">
    <property type="entry name" value="PmbA"/>
</dbReference>
<feature type="domain" description="Metalloprotease TldD/E C-terminal" evidence="4">
    <location>
        <begin position="264"/>
        <end position="472"/>
    </location>
</feature>
<evidence type="ECO:0000259" key="4">
    <source>
        <dbReference type="Pfam" id="PF19289"/>
    </source>
</evidence>
<gene>
    <name evidence="6" type="primary">pmbA</name>
    <name evidence="6" type="ORF">HIV01_007600</name>
</gene>
<evidence type="ECO:0000256" key="1">
    <source>
        <dbReference type="ARBA" id="ARBA00005836"/>
    </source>
</evidence>
<evidence type="ECO:0000259" key="5">
    <source>
        <dbReference type="Pfam" id="PF19290"/>
    </source>
</evidence>
<dbReference type="InterPro" id="IPR002510">
    <property type="entry name" value="Metalloprtase-TldD/E_N"/>
</dbReference>
<keyword evidence="6" id="KW-0482">Metalloprotease</keyword>
<comment type="similarity">
    <text evidence="1">Belongs to the peptidase U62 family.</text>
</comment>
<feature type="domain" description="Metalloprotease TldD/E N-terminal" evidence="3">
    <location>
        <begin position="59"/>
        <end position="123"/>
    </location>
</feature>
<dbReference type="Pfam" id="PF19289">
    <property type="entry name" value="PmbA_TldD_3rd"/>
    <property type="match status" value="1"/>
</dbReference>
<feature type="domain" description="Metalloprotease TldD/E central" evidence="5">
    <location>
        <begin position="151"/>
        <end position="257"/>
    </location>
</feature>
<dbReference type="InterPro" id="IPR035068">
    <property type="entry name" value="TldD/PmbA_N"/>
</dbReference>
<organism evidence="6 7">
    <name type="scientific">Lysobacter arenosi</name>
    <dbReference type="NCBI Taxonomy" id="2795387"/>
    <lineage>
        <taxon>Bacteria</taxon>
        <taxon>Pseudomonadati</taxon>
        <taxon>Pseudomonadota</taxon>
        <taxon>Gammaproteobacteria</taxon>
        <taxon>Lysobacterales</taxon>
        <taxon>Lysobacteraceae</taxon>
        <taxon>Lysobacter</taxon>
    </lineage>
</organism>
<dbReference type="GO" id="GO:0008237">
    <property type="term" value="F:metallopeptidase activity"/>
    <property type="evidence" value="ECO:0007669"/>
    <property type="project" value="UniProtKB-KW"/>
</dbReference>
<sequence>MIGSRAQARGTAGNKDKPLNELTPQYAASLGDSHARLESLAEVSQRLLERCRAAGATQAEVSCSEESGLNVNVRMGEVETVESTRDRGIAVTVYFGQRKGSASTADLREESLGATVEQACAIALHTEHDAAAGLAEAGLMARDLREFDSWHPWVIDADRAIDLALACEQAGRESDARIENSDGASVGTGESISVYANSHGFIGRERSTQHSLGCALIAGRGDAMQRDGWYSIGLSADDLESAATIGRKAAQRAASRLQPRQIATGEYPVLFAAEMARSLVGHLLGAVSGGALYRRASFLVDSAGTQLFPDWFAIDELPFLQRGFRSSSFDAEGVATREAPLVKGGVLQRYILGSYSARKLGLQTTANAGGVHNLQVEANAGDFEAMLAGMGRGLLVTELMGQGVNTVTGDYSRGAAGFWVENGQIQYPVDGITVAGNLKSMFAAIEAVGSDVDPRSHLRTGSILVGRMTVAGETVE</sequence>
<evidence type="ECO:0000259" key="3">
    <source>
        <dbReference type="Pfam" id="PF01523"/>
    </source>
</evidence>
<dbReference type="Pfam" id="PF01523">
    <property type="entry name" value="PmbA_TldD_1st"/>
    <property type="match status" value="1"/>
</dbReference>
<dbReference type="InterPro" id="IPR036059">
    <property type="entry name" value="TldD/PmbA_sf"/>
</dbReference>
<keyword evidence="6" id="KW-0645">Protease</keyword>
<dbReference type="Proteomes" id="UP000663400">
    <property type="component" value="Chromosome"/>
</dbReference>
<reference evidence="6 7" key="1">
    <citation type="submission" date="2021-02" db="EMBL/GenBank/DDBJ databases">
        <title>Lysobacter arenosi sp. nov., isolated from soil of gangwondo yeongwol, south Korea.</title>
        <authorList>
            <person name="Kim K.R."/>
            <person name="Kim K.H."/>
            <person name="Jeon C.O."/>
        </authorList>
    </citation>
    <scope>NUCLEOTIDE SEQUENCE [LARGE SCALE GENOMIC DNA]</scope>
    <source>
        <strain evidence="6 7">R7</strain>
    </source>
</reference>
<feature type="region of interest" description="Disordered" evidence="2">
    <location>
        <begin position="1"/>
        <end position="21"/>
    </location>
</feature>
<name>A0ABX7RFT4_9GAMM</name>
<dbReference type="Gene3D" id="3.30.2290.10">
    <property type="entry name" value="PmbA/TldD superfamily"/>
    <property type="match status" value="1"/>
</dbReference>
<dbReference type="SUPFAM" id="SSF111283">
    <property type="entry name" value="Putative modulator of DNA gyrase, PmbA/TldD"/>
    <property type="match status" value="1"/>
</dbReference>
<keyword evidence="7" id="KW-1185">Reference proteome</keyword>